<dbReference type="Gene3D" id="2.30.42.10">
    <property type="match status" value="1"/>
</dbReference>
<sequence length="161" mass="18558">MIIFSESKQTFNFICNELRPNLEHNDTVMCKAVPVEKHVSIALWKLATNVEYRTFITNPSGEELKCVKYFIIGDPAYPLQEWFIKTFLETGRLSDEHSTTELIEPDQRWRMHLAIERHRTVTLRRQAVGGLGLSIKGGAEHKVPVVISKIFKDQVGKMIFL</sequence>
<dbReference type="Proteomes" id="UP001166093">
    <property type="component" value="Unassembled WGS sequence"/>
</dbReference>
<dbReference type="InterPro" id="IPR015482">
    <property type="entry name" value="Syntrophin"/>
</dbReference>
<keyword evidence="2" id="KW-1185">Reference proteome</keyword>
<feature type="non-terminal residue" evidence="1">
    <location>
        <position position="1"/>
    </location>
</feature>
<dbReference type="PANTHER" id="PTHR10554:SF3">
    <property type="entry name" value="GAMMA-2-SYNTROPHIN"/>
    <property type="match status" value="1"/>
</dbReference>
<evidence type="ECO:0000313" key="2">
    <source>
        <dbReference type="Proteomes" id="UP001166093"/>
    </source>
</evidence>
<name>A0ABS2XLQ5_POLSP</name>
<evidence type="ECO:0000313" key="1">
    <source>
        <dbReference type="EMBL" id="MBN3275162.1"/>
    </source>
</evidence>
<gene>
    <name evidence="1" type="primary">Sntg2_2</name>
    <name evidence="1" type="ORF">GTO93_0004627</name>
</gene>
<dbReference type="PANTHER" id="PTHR10554">
    <property type="entry name" value="SYNTROPHIN"/>
    <property type="match status" value="1"/>
</dbReference>
<protein>
    <submittedName>
        <fullName evidence="1">SNTG2 protein</fullName>
    </submittedName>
</protein>
<dbReference type="EMBL" id="JAAWVQ010048347">
    <property type="protein sequence ID" value="MBN3275162.1"/>
    <property type="molecule type" value="Genomic_DNA"/>
</dbReference>
<proteinExistence type="predicted"/>
<organism evidence="1 2">
    <name type="scientific">Polyodon spathula</name>
    <name type="common">North American paddlefish</name>
    <name type="synonym">Squalus spathula</name>
    <dbReference type="NCBI Taxonomy" id="7913"/>
    <lineage>
        <taxon>Eukaryota</taxon>
        <taxon>Metazoa</taxon>
        <taxon>Chordata</taxon>
        <taxon>Craniata</taxon>
        <taxon>Vertebrata</taxon>
        <taxon>Euteleostomi</taxon>
        <taxon>Actinopterygii</taxon>
        <taxon>Chondrostei</taxon>
        <taxon>Acipenseriformes</taxon>
        <taxon>Polyodontidae</taxon>
        <taxon>Polyodon</taxon>
    </lineage>
</organism>
<dbReference type="InterPro" id="IPR036034">
    <property type="entry name" value="PDZ_sf"/>
</dbReference>
<feature type="non-terminal residue" evidence="1">
    <location>
        <position position="161"/>
    </location>
</feature>
<reference evidence="1" key="1">
    <citation type="journal article" date="2021" name="Cell">
        <title>Tracing the genetic footprints of vertebrate landing in non-teleost ray-finned fishes.</title>
        <authorList>
            <person name="Bi X."/>
            <person name="Wang K."/>
            <person name="Yang L."/>
            <person name="Pan H."/>
            <person name="Jiang H."/>
            <person name="Wei Q."/>
            <person name="Fang M."/>
            <person name="Yu H."/>
            <person name="Zhu C."/>
            <person name="Cai Y."/>
            <person name="He Y."/>
            <person name="Gan X."/>
            <person name="Zeng H."/>
            <person name="Yu D."/>
            <person name="Zhu Y."/>
            <person name="Jiang H."/>
            <person name="Qiu Q."/>
            <person name="Yang H."/>
            <person name="Zhang Y.E."/>
            <person name="Wang W."/>
            <person name="Zhu M."/>
            <person name="He S."/>
            <person name="Zhang G."/>
        </authorList>
    </citation>
    <scope>NUCLEOTIDE SEQUENCE</scope>
    <source>
        <strain evidence="1">Pddl_001</strain>
    </source>
</reference>
<accession>A0ABS2XLQ5</accession>
<comment type="caution">
    <text evidence="1">The sequence shown here is derived from an EMBL/GenBank/DDBJ whole genome shotgun (WGS) entry which is preliminary data.</text>
</comment>
<dbReference type="SUPFAM" id="SSF50156">
    <property type="entry name" value="PDZ domain-like"/>
    <property type="match status" value="1"/>
</dbReference>